<reference evidence="3" key="3">
    <citation type="submission" date="2024-02" db="EMBL/GenBank/DDBJ databases">
        <title>Comparative genomics of Cryptococcus and Kwoniella reveals pathogenesis evolution and contrasting modes of karyotype evolution via chromosome fusion or intercentromeric recombination.</title>
        <authorList>
            <person name="Coelho M.A."/>
            <person name="David-Palma M."/>
            <person name="Shea T."/>
            <person name="Bowers K."/>
            <person name="McGinley-Smith S."/>
            <person name="Mohammad A.W."/>
            <person name="Gnirke A."/>
            <person name="Yurkov A.M."/>
            <person name="Nowrousian M."/>
            <person name="Sun S."/>
            <person name="Cuomo C.A."/>
            <person name="Heitman J."/>
        </authorList>
    </citation>
    <scope>NUCLEOTIDE SEQUENCE</scope>
    <source>
        <strain evidence="3">CBS 10117</strain>
    </source>
</reference>
<feature type="region of interest" description="Disordered" evidence="1">
    <location>
        <begin position="71"/>
        <end position="141"/>
    </location>
</feature>
<evidence type="ECO:0000256" key="1">
    <source>
        <dbReference type="SAM" id="MobiDB-lite"/>
    </source>
</evidence>
<organism evidence="2">
    <name type="scientific">Kwoniella dejecticola CBS 10117</name>
    <dbReference type="NCBI Taxonomy" id="1296121"/>
    <lineage>
        <taxon>Eukaryota</taxon>
        <taxon>Fungi</taxon>
        <taxon>Dikarya</taxon>
        <taxon>Basidiomycota</taxon>
        <taxon>Agaricomycotina</taxon>
        <taxon>Tremellomycetes</taxon>
        <taxon>Tremellales</taxon>
        <taxon>Cryptococcaceae</taxon>
        <taxon>Kwoniella</taxon>
    </lineage>
</organism>
<dbReference type="Proteomes" id="UP000078595">
    <property type="component" value="Chromosome 6"/>
</dbReference>
<dbReference type="EMBL" id="KI894032">
    <property type="protein sequence ID" value="OBR84533.1"/>
    <property type="molecule type" value="Genomic_DNA"/>
</dbReference>
<evidence type="ECO:0000313" key="2">
    <source>
        <dbReference type="EMBL" id="OBR84533.1"/>
    </source>
</evidence>
<dbReference type="KEGG" id="kdj:28969091"/>
<dbReference type="GeneID" id="28969091"/>
<reference evidence="2" key="1">
    <citation type="submission" date="2013-07" db="EMBL/GenBank/DDBJ databases">
        <title>The Genome Sequence of Cryptococcus dejecticola CBS10117.</title>
        <authorList>
            <consortium name="The Broad Institute Genome Sequencing Platform"/>
            <person name="Cuomo C."/>
            <person name="Litvintseva A."/>
            <person name="Chen Y."/>
            <person name="Heitman J."/>
            <person name="Sun S."/>
            <person name="Springer D."/>
            <person name="Dromer F."/>
            <person name="Young S.K."/>
            <person name="Zeng Q."/>
            <person name="Gargeya S."/>
            <person name="Fitzgerald M."/>
            <person name="Abouelleil A."/>
            <person name="Alvarado L."/>
            <person name="Berlin A.M."/>
            <person name="Chapman S.B."/>
            <person name="Dewar J."/>
            <person name="Goldberg J."/>
            <person name="Griggs A."/>
            <person name="Gujja S."/>
            <person name="Hansen M."/>
            <person name="Howarth C."/>
            <person name="Imamovic A."/>
            <person name="Larimer J."/>
            <person name="McCowan C."/>
            <person name="Murphy C."/>
            <person name="Pearson M."/>
            <person name="Priest M."/>
            <person name="Roberts A."/>
            <person name="Saif S."/>
            <person name="Shea T."/>
            <person name="Sykes S."/>
            <person name="Wortman J."/>
            <person name="Nusbaum C."/>
            <person name="Birren B."/>
        </authorList>
    </citation>
    <scope>NUCLEOTIDE SEQUENCE [LARGE SCALE GENOMIC DNA]</scope>
    <source>
        <strain evidence="2">CBS 10117</strain>
    </source>
</reference>
<accession>A0A1A6A395</accession>
<dbReference type="OrthoDB" id="2565128at2759"/>
<name>A0A1A6A395_9TREE</name>
<dbReference type="AlphaFoldDB" id="A0A1A6A395"/>
<feature type="compositionally biased region" description="Basic and acidic residues" evidence="1">
    <location>
        <begin position="118"/>
        <end position="127"/>
    </location>
</feature>
<dbReference type="RefSeq" id="XP_018262375.1">
    <property type="nucleotide sequence ID" value="XM_018408684.1"/>
</dbReference>
<reference evidence="3" key="2">
    <citation type="submission" date="2013-07" db="EMBL/GenBank/DDBJ databases">
        <authorList>
            <consortium name="The Broad Institute Genome Sequencing Platform"/>
            <person name="Cuomo C."/>
            <person name="Litvintseva A."/>
            <person name="Chen Y."/>
            <person name="Heitman J."/>
            <person name="Sun S."/>
            <person name="Springer D."/>
            <person name="Dromer F."/>
            <person name="Young S.K."/>
            <person name="Zeng Q."/>
            <person name="Gargeya S."/>
            <person name="Fitzgerald M."/>
            <person name="Abouelleil A."/>
            <person name="Alvarado L."/>
            <person name="Berlin A.M."/>
            <person name="Chapman S.B."/>
            <person name="Dewar J."/>
            <person name="Goldberg J."/>
            <person name="Griggs A."/>
            <person name="Gujja S."/>
            <person name="Hansen M."/>
            <person name="Howarth C."/>
            <person name="Imamovic A."/>
            <person name="Larimer J."/>
            <person name="McCowan C."/>
            <person name="Murphy C."/>
            <person name="Pearson M."/>
            <person name="Priest M."/>
            <person name="Roberts A."/>
            <person name="Saif S."/>
            <person name="Shea T."/>
            <person name="Sykes S."/>
            <person name="Wortman J."/>
            <person name="Nusbaum C."/>
            <person name="Birren B."/>
        </authorList>
    </citation>
    <scope>NUCLEOTIDE SEQUENCE</scope>
    <source>
        <strain evidence="3">CBS 10117</strain>
    </source>
</reference>
<protein>
    <submittedName>
        <fullName evidence="2">Uncharacterized protein</fullName>
    </submittedName>
</protein>
<keyword evidence="4" id="KW-1185">Reference proteome</keyword>
<feature type="region of interest" description="Disordered" evidence="1">
    <location>
        <begin position="20"/>
        <end position="51"/>
    </location>
</feature>
<evidence type="ECO:0000313" key="3">
    <source>
        <dbReference type="EMBL" id="WWC62566.1"/>
    </source>
</evidence>
<feature type="compositionally biased region" description="Low complexity" evidence="1">
    <location>
        <begin position="72"/>
        <end position="85"/>
    </location>
</feature>
<proteinExistence type="predicted"/>
<dbReference type="EMBL" id="CP144535">
    <property type="protein sequence ID" value="WWC62566.1"/>
    <property type="molecule type" value="Genomic_DNA"/>
</dbReference>
<gene>
    <name evidence="2" type="ORF">I303_05392</name>
    <name evidence="3" type="ORF">I303_105162</name>
</gene>
<evidence type="ECO:0000313" key="4">
    <source>
        <dbReference type="Proteomes" id="UP000078595"/>
    </source>
</evidence>
<sequence>MGIFDFLRRRSSSFKATLRPVKSNTTTTTQSQSQSRYSSAPTSRCTSPINQTRSDELISIISRSIIYPLQSPSPNISPLSPPNSNMETARSGYFDIDVEGQVQLQAKASKDKKKNERRARADKDRKNGTAPEGFSAFLAKSKLENPNYRDKKLEILKPISPNDRYGISMQRKRNTYVDE</sequence>
<dbReference type="VEuPathDB" id="FungiDB:I303_05392"/>
<feature type="compositionally biased region" description="Low complexity" evidence="1">
    <location>
        <begin position="23"/>
        <end position="43"/>
    </location>
</feature>